<keyword evidence="1" id="KW-1133">Transmembrane helix</keyword>
<dbReference type="EMBL" id="UYRT01087220">
    <property type="protein sequence ID" value="VDN32307.1"/>
    <property type="molecule type" value="Genomic_DNA"/>
</dbReference>
<organism evidence="2 3">
    <name type="scientific">Gongylonema pulchrum</name>
    <dbReference type="NCBI Taxonomy" id="637853"/>
    <lineage>
        <taxon>Eukaryota</taxon>
        <taxon>Metazoa</taxon>
        <taxon>Ecdysozoa</taxon>
        <taxon>Nematoda</taxon>
        <taxon>Chromadorea</taxon>
        <taxon>Rhabditida</taxon>
        <taxon>Spirurina</taxon>
        <taxon>Spiruromorpha</taxon>
        <taxon>Spiruroidea</taxon>
        <taxon>Gongylonematidae</taxon>
        <taxon>Gongylonema</taxon>
    </lineage>
</organism>
<feature type="transmembrane region" description="Helical" evidence="1">
    <location>
        <begin position="26"/>
        <end position="46"/>
    </location>
</feature>
<proteinExistence type="predicted"/>
<evidence type="ECO:0000313" key="3">
    <source>
        <dbReference type="Proteomes" id="UP000271098"/>
    </source>
</evidence>
<reference evidence="2 3" key="1">
    <citation type="submission" date="2018-11" db="EMBL/GenBank/DDBJ databases">
        <authorList>
            <consortium name="Pathogen Informatics"/>
        </authorList>
    </citation>
    <scope>NUCLEOTIDE SEQUENCE [LARGE SCALE GENOMIC DNA]</scope>
</reference>
<keyword evidence="1" id="KW-0472">Membrane</keyword>
<dbReference type="OrthoDB" id="5821563at2759"/>
<dbReference type="AlphaFoldDB" id="A0A3P7NCR2"/>
<name>A0A3P7NCR2_9BILA</name>
<evidence type="ECO:0000313" key="2">
    <source>
        <dbReference type="EMBL" id="VDN32307.1"/>
    </source>
</evidence>
<protein>
    <submittedName>
        <fullName evidence="2">Uncharacterized protein</fullName>
    </submittedName>
</protein>
<accession>A0A3P7NCR2</accession>
<dbReference type="Proteomes" id="UP000271098">
    <property type="component" value="Unassembled WGS sequence"/>
</dbReference>
<keyword evidence="3" id="KW-1185">Reference proteome</keyword>
<keyword evidence="1" id="KW-0812">Transmembrane</keyword>
<sequence>MQDLYNVYQSLQIARRSDFFTERRHALLLTMIAMVSYAVMVSLLFIESITNRAADYLQLFGEILAQIHRNPIFRCGRILLFCQYRIIRKRSLFLINACANYRHRRIYLIKNQNRMLRVEIAICLNGYTCVHNTTVEADPPGTTTESEWAQQAEILAEHGQVISVNSYLDVEPWLVQKIKNQLRAE</sequence>
<evidence type="ECO:0000256" key="1">
    <source>
        <dbReference type="SAM" id="Phobius"/>
    </source>
</evidence>
<gene>
    <name evidence="2" type="ORF">GPUH_LOCUS18713</name>
</gene>